<dbReference type="Pfam" id="PF07690">
    <property type="entry name" value="MFS_1"/>
    <property type="match status" value="1"/>
</dbReference>
<feature type="transmembrane region" description="Helical" evidence="6">
    <location>
        <begin position="370"/>
        <end position="393"/>
    </location>
</feature>
<reference evidence="8 9" key="1">
    <citation type="submission" date="2017-01" db="EMBL/GenBank/DDBJ databases">
        <title>Draft genome sequence of Pseudomonas pachastrellae type strain CCUG 46540T from a deep sea.</title>
        <authorList>
            <person name="Gomila M."/>
            <person name="Mulet M."/>
            <person name="Lalucat J."/>
            <person name="Garcia-Valdes E."/>
        </authorList>
    </citation>
    <scope>NUCLEOTIDE SEQUENCE [LARGE SCALE GENOMIC DNA]</scope>
    <source>
        <strain evidence="8 9">CCUG 46540</strain>
    </source>
</reference>
<name>A0A1S8DKR6_9GAMM</name>
<evidence type="ECO:0000313" key="9">
    <source>
        <dbReference type="Proteomes" id="UP000242847"/>
    </source>
</evidence>
<dbReference type="GO" id="GO:0022857">
    <property type="term" value="F:transmembrane transporter activity"/>
    <property type="evidence" value="ECO:0007669"/>
    <property type="project" value="InterPro"/>
</dbReference>
<dbReference type="PANTHER" id="PTHR43124:SF3">
    <property type="entry name" value="CHLORAMPHENICOL EFFLUX PUMP RV0191"/>
    <property type="match status" value="1"/>
</dbReference>
<evidence type="ECO:0000313" key="8">
    <source>
        <dbReference type="EMBL" id="ONM45242.1"/>
    </source>
</evidence>
<dbReference type="OrthoDB" id="9812221at2"/>
<dbReference type="PANTHER" id="PTHR43124">
    <property type="entry name" value="PURINE EFFLUX PUMP PBUE"/>
    <property type="match status" value="1"/>
</dbReference>
<evidence type="ECO:0000259" key="7">
    <source>
        <dbReference type="PROSITE" id="PS50850"/>
    </source>
</evidence>
<feature type="transmembrane region" description="Helical" evidence="6">
    <location>
        <begin position="12"/>
        <end position="36"/>
    </location>
</feature>
<evidence type="ECO:0000256" key="5">
    <source>
        <dbReference type="ARBA" id="ARBA00023136"/>
    </source>
</evidence>
<dbReference type="Proteomes" id="UP000242847">
    <property type="component" value="Unassembled WGS sequence"/>
</dbReference>
<gene>
    <name evidence="8" type="ORF">BXT89_03400</name>
</gene>
<proteinExistence type="predicted"/>
<keyword evidence="5 6" id="KW-0472">Membrane</keyword>
<organism evidence="8 9">
    <name type="scientific">Halopseudomonas pachastrellae</name>
    <dbReference type="NCBI Taxonomy" id="254161"/>
    <lineage>
        <taxon>Bacteria</taxon>
        <taxon>Pseudomonadati</taxon>
        <taxon>Pseudomonadota</taxon>
        <taxon>Gammaproteobacteria</taxon>
        <taxon>Pseudomonadales</taxon>
        <taxon>Pseudomonadaceae</taxon>
        <taxon>Halopseudomonas</taxon>
    </lineage>
</organism>
<feature type="transmembrane region" description="Helical" evidence="6">
    <location>
        <begin position="208"/>
        <end position="232"/>
    </location>
</feature>
<dbReference type="Gene3D" id="1.20.1250.20">
    <property type="entry name" value="MFS general substrate transporter like domains"/>
    <property type="match status" value="1"/>
</dbReference>
<feature type="transmembrane region" description="Helical" evidence="6">
    <location>
        <begin position="244"/>
        <end position="262"/>
    </location>
</feature>
<dbReference type="InterPro" id="IPR020846">
    <property type="entry name" value="MFS_dom"/>
</dbReference>
<feature type="transmembrane region" description="Helical" evidence="6">
    <location>
        <begin position="79"/>
        <end position="100"/>
    </location>
</feature>
<dbReference type="GO" id="GO:0005886">
    <property type="term" value="C:plasma membrane"/>
    <property type="evidence" value="ECO:0007669"/>
    <property type="project" value="UniProtKB-SubCell"/>
</dbReference>
<keyword evidence="2" id="KW-1003">Cell membrane</keyword>
<dbReference type="RefSeq" id="WP_083724702.1">
    <property type="nucleotide sequence ID" value="NZ_FOUD01000013.1"/>
</dbReference>
<evidence type="ECO:0000256" key="6">
    <source>
        <dbReference type="SAM" id="Phobius"/>
    </source>
</evidence>
<dbReference type="SUPFAM" id="SSF103473">
    <property type="entry name" value="MFS general substrate transporter"/>
    <property type="match status" value="1"/>
</dbReference>
<evidence type="ECO:0000256" key="4">
    <source>
        <dbReference type="ARBA" id="ARBA00022989"/>
    </source>
</evidence>
<feature type="transmembrane region" description="Helical" evidence="6">
    <location>
        <begin position="165"/>
        <end position="187"/>
    </location>
</feature>
<dbReference type="InterPro" id="IPR036259">
    <property type="entry name" value="MFS_trans_sf"/>
</dbReference>
<comment type="caution">
    <text evidence="8">The sequence shown here is derived from an EMBL/GenBank/DDBJ whole genome shotgun (WGS) entry which is preliminary data.</text>
</comment>
<keyword evidence="3 6" id="KW-0812">Transmembrane</keyword>
<dbReference type="AlphaFoldDB" id="A0A1S8DKR6"/>
<feature type="transmembrane region" description="Helical" evidence="6">
    <location>
        <begin position="274"/>
        <end position="296"/>
    </location>
</feature>
<evidence type="ECO:0000256" key="1">
    <source>
        <dbReference type="ARBA" id="ARBA00004651"/>
    </source>
</evidence>
<keyword evidence="9" id="KW-1185">Reference proteome</keyword>
<feature type="transmembrane region" description="Helical" evidence="6">
    <location>
        <begin position="138"/>
        <end position="159"/>
    </location>
</feature>
<dbReference type="EMBL" id="MUBC01000005">
    <property type="protein sequence ID" value="ONM45242.1"/>
    <property type="molecule type" value="Genomic_DNA"/>
</dbReference>
<feature type="transmembrane region" description="Helical" evidence="6">
    <location>
        <begin position="48"/>
        <end position="67"/>
    </location>
</feature>
<sequence>MSAIPLTGKGRLTLNLAMLINMLSIGSTMMVMPLAADLASPLNMPPQYAGYIAGLAGLAAALASWLAAPWLDLFARRPLLVALAALRFAVLASCAAVQTSTQLMCLFALSGVFAGPMGATLMAAIVDITPAAQRGRQLAYVAMGFSLAGIAVVPLALGLSQWLSWRWAFLAIGGAGLLLTLLVAMLLPLLGEHRATRRGRMRFRAEPLWLWAMLVVGVQAGAHSLLIPHFASYFRFNLGVAREMIPLLFLLGGLASMAAMQLSGRLIDRGHTLVAVVGSNLLLMFATLIGFVWGAMLLPLMLVFPLFMAASSARFSAAQTITAGIPAPEQRAGFMGWQNTLAGLASGAASLAGGYWLSSTPDGALVGYSSLALLSLLGVAIALFGTVMIVLGLRQPAAAEGLRS</sequence>
<evidence type="ECO:0000256" key="2">
    <source>
        <dbReference type="ARBA" id="ARBA00022475"/>
    </source>
</evidence>
<feature type="domain" description="Major facilitator superfamily (MFS) profile" evidence="7">
    <location>
        <begin position="10"/>
        <end position="397"/>
    </location>
</feature>
<feature type="transmembrane region" description="Helical" evidence="6">
    <location>
        <begin position="106"/>
        <end position="126"/>
    </location>
</feature>
<keyword evidence="4 6" id="KW-1133">Transmembrane helix</keyword>
<comment type="subcellular location">
    <subcellularLocation>
        <location evidence="1">Cell membrane</location>
        <topology evidence="1">Multi-pass membrane protein</topology>
    </subcellularLocation>
</comment>
<dbReference type="STRING" id="254161.SAMN05216256_11375"/>
<protein>
    <recommendedName>
        <fullName evidence="7">Major facilitator superfamily (MFS) profile domain-containing protein</fullName>
    </recommendedName>
</protein>
<dbReference type="PROSITE" id="PS50850">
    <property type="entry name" value="MFS"/>
    <property type="match status" value="1"/>
</dbReference>
<accession>A0A1S8DKR6</accession>
<evidence type="ECO:0000256" key="3">
    <source>
        <dbReference type="ARBA" id="ARBA00022692"/>
    </source>
</evidence>
<dbReference type="InterPro" id="IPR050189">
    <property type="entry name" value="MFS_Efflux_Transporters"/>
</dbReference>
<dbReference type="InterPro" id="IPR011701">
    <property type="entry name" value="MFS"/>
</dbReference>